<dbReference type="GO" id="GO:0016020">
    <property type="term" value="C:membrane"/>
    <property type="evidence" value="ECO:0007669"/>
    <property type="project" value="UniProtKB-SubCell"/>
</dbReference>
<dbReference type="InterPro" id="IPR048254">
    <property type="entry name" value="CDP_ALCOHOL_P_TRANSF_CS"/>
</dbReference>
<gene>
    <name evidence="12" type="ORF">UFOPK1392_02531</name>
    <name evidence="13" type="ORF">UFOPK3733_02261</name>
</gene>
<dbReference type="Gene3D" id="1.20.120.1760">
    <property type="match status" value="1"/>
</dbReference>
<keyword evidence="4" id="KW-0808">Transferase</keyword>
<name>A0A6J7KQ79_9ZZZZ</name>
<protein>
    <submittedName>
        <fullName evidence="13">Unannotated protein</fullName>
    </submittedName>
</protein>
<dbReference type="PANTHER" id="PTHR14269:SF62">
    <property type="entry name" value="CDP-DIACYLGLYCEROL--GLYCEROL-3-PHOSPHATE 3-PHOSPHATIDYLTRANSFERASE 1, CHLOROPLASTIC"/>
    <property type="match status" value="1"/>
</dbReference>
<evidence type="ECO:0000256" key="5">
    <source>
        <dbReference type="ARBA" id="ARBA00022692"/>
    </source>
</evidence>
<evidence type="ECO:0000256" key="8">
    <source>
        <dbReference type="ARBA" id="ARBA00023136"/>
    </source>
</evidence>
<dbReference type="GO" id="GO:0046474">
    <property type="term" value="P:glycerophospholipid biosynthetic process"/>
    <property type="evidence" value="ECO:0007669"/>
    <property type="project" value="TreeGrafter"/>
</dbReference>
<dbReference type="InterPro" id="IPR000462">
    <property type="entry name" value="CDP-OH_P_trans"/>
</dbReference>
<evidence type="ECO:0000313" key="12">
    <source>
        <dbReference type="EMBL" id="CAB4324755.1"/>
    </source>
</evidence>
<evidence type="ECO:0000256" key="3">
    <source>
        <dbReference type="ARBA" id="ARBA00022516"/>
    </source>
</evidence>
<accession>A0A6J7KQ79</accession>
<keyword evidence="10" id="KW-1208">Phospholipid metabolism</keyword>
<evidence type="ECO:0000256" key="4">
    <source>
        <dbReference type="ARBA" id="ARBA00022679"/>
    </source>
</evidence>
<comment type="similarity">
    <text evidence="2">Belongs to the CDP-alcohol phosphatidyltransferase class-I family.</text>
</comment>
<dbReference type="GO" id="GO:0008444">
    <property type="term" value="F:CDP-diacylglycerol-glycerol-3-phosphate 3-phosphatidyltransferase activity"/>
    <property type="evidence" value="ECO:0007669"/>
    <property type="project" value="InterPro"/>
</dbReference>
<feature type="transmembrane region" description="Helical" evidence="11">
    <location>
        <begin position="21"/>
        <end position="38"/>
    </location>
</feature>
<feature type="transmembrane region" description="Helical" evidence="11">
    <location>
        <begin position="137"/>
        <end position="156"/>
    </location>
</feature>
<keyword evidence="5 11" id="KW-0812">Transmembrane</keyword>
<evidence type="ECO:0000313" key="13">
    <source>
        <dbReference type="EMBL" id="CAB4957665.1"/>
    </source>
</evidence>
<keyword evidence="6 11" id="KW-1133">Transmembrane helix</keyword>
<keyword evidence="9" id="KW-0594">Phospholipid biosynthesis</keyword>
<dbReference type="PROSITE" id="PS00379">
    <property type="entry name" value="CDP_ALCOHOL_P_TRANSF"/>
    <property type="match status" value="1"/>
</dbReference>
<evidence type="ECO:0000256" key="6">
    <source>
        <dbReference type="ARBA" id="ARBA00022989"/>
    </source>
</evidence>
<dbReference type="InterPro" id="IPR043130">
    <property type="entry name" value="CDP-OH_PTrfase_TM_dom"/>
</dbReference>
<reference evidence="13" key="1">
    <citation type="submission" date="2020-05" db="EMBL/GenBank/DDBJ databases">
        <authorList>
            <person name="Chiriac C."/>
            <person name="Salcher M."/>
            <person name="Ghai R."/>
            <person name="Kavagutti S V."/>
        </authorList>
    </citation>
    <scope>NUCLEOTIDE SEQUENCE</scope>
</reference>
<keyword evidence="3" id="KW-0444">Lipid biosynthesis</keyword>
<sequence>MSDSKSDPNYGPDAIATPANMVTILRLLVSPLLFAMISDTESGLLVFLLWSVLSFSDGVDGWFARRHGTTRSGAFLDPLADKVLILGALFSLVANGRFPVWPVVIIAVREIAITLYRSYWGRRGLAVPARRSAKIKTLVQSLAVGAVLCPLTTDAIWFADSLLYAATFLALFSAAQYIIDGSRAATTMGDRSGITR</sequence>
<dbReference type="AlphaFoldDB" id="A0A6J7KQ79"/>
<dbReference type="EMBL" id="CAFBNC010000187">
    <property type="protein sequence ID" value="CAB4957665.1"/>
    <property type="molecule type" value="Genomic_DNA"/>
</dbReference>
<dbReference type="EMBL" id="CAEMXZ010000212">
    <property type="protein sequence ID" value="CAB4324755.1"/>
    <property type="molecule type" value="Genomic_DNA"/>
</dbReference>
<evidence type="ECO:0000256" key="10">
    <source>
        <dbReference type="ARBA" id="ARBA00023264"/>
    </source>
</evidence>
<feature type="transmembrane region" description="Helical" evidence="11">
    <location>
        <begin position="162"/>
        <end position="179"/>
    </location>
</feature>
<evidence type="ECO:0000256" key="2">
    <source>
        <dbReference type="ARBA" id="ARBA00010441"/>
    </source>
</evidence>
<dbReference type="PANTHER" id="PTHR14269">
    <property type="entry name" value="CDP-DIACYLGLYCEROL--GLYCEROL-3-PHOSPHATE 3-PHOSPHATIDYLTRANSFERASE-RELATED"/>
    <property type="match status" value="1"/>
</dbReference>
<feature type="transmembrane region" description="Helical" evidence="11">
    <location>
        <begin position="44"/>
        <end position="63"/>
    </location>
</feature>
<dbReference type="InterPro" id="IPR004570">
    <property type="entry name" value="Phosphatidylglycerol_P_synth"/>
</dbReference>
<dbReference type="InterPro" id="IPR050324">
    <property type="entry name" value="CDP-alcohol_PTase-I"/>
</dbReference>
<evidence type="ECO:0000256" key="11">
    <source>
        <dbReference type="SAM" id="Phobius"/>
    </source>
</evidence>
<keyword evidence="8 11" id="KW-0472">Membrane</keyword>
<proteinExistence type="inferred from homology"/>
<evidence type="ECO:0000256" key="1">
    <source>
        <dbReference type="ARBA" id="ARBA00004141"/>
    </source>
</evidence>
<comment type="subcellular location">
    <subcellularLocation>
        <location evidence="1">Membrane</location>
        <topology evidence="1">Multi-pass membrane protein</topology>
    </subcellularLocation>
</comment>
<dbReference type="Pfam" id="PF01066">
    <property type="entry name" value="CDP-OH_P_transf"/>
    <property type="match status" value="1"/>
</dbReference>
<organism evidence="13">
    <name type="scientific">freshwater metagenome</name>
    <dbReference type="NCBI Taxonomy" id="449393"/>
    <lineage>
        <taxon>unclassified sequences</taxon>
        <taxon>metagenomes</taxon>
        <taxon>ecological metagenomes</taxon>
    </lineage>
</organism>
<keyword evidence="7" id="KW-0443">Lipid metabolism</keyword>
<evidence type="ECO:0000256" key="7">
    <source>
        <dbReference type="ARBA" id="ARBA00023098"/>
    </source>
</evidence>
<dbReference type="PIRSF" id="PIRSF000847">
    <property type="entry name" value="Phos_ph_gly_syn"/>
    <property type="match status" value="1"/>
</dbReference>
<evidence type="ECO:0000256" key="9">
    <source>
        <dbReference type="ARBA" id="ARBA00023209"/>
    </source>
</evidence>